<keyword evidence="1" id="KW-0812">Transmembrane</keyword>
<dbReference type="RefSeq" id="WP_345166735.1">
    <property type="nucleotide sequence ID" value="NZ_BAABGX010000002.1"/>
</dbReference>
<feature type="transmembrane region" description="Helical" evidence="1">
    <location>
        <begin position="12"/>
        <end position="32"/>
    </location>
</feature>
<comment type="caution">
    <text evidence="3">The sequence shown here is derived from an EMBL/GenBank/DDBJ whole genome shotgun (WGS) entry which is preliminary data.</text>
</comment>
<name>A0ABP8FQ60_9BACT</name>
<evidence type="ECO:0000313" key="3">
    <source>
        <dbReference type="EMBL" id="GAA4308741.1"/>
    </source>
</evidence>
<feature type="transmembrane region" description="Helical" evidence="1">
    <location>
        <begin position="44"/>
        <end position="62"/>
    </location>
</feature>
<keyword evidence="1" id="KW-0472">Membrane</keyword>
<sequence length="146" mass="16630">MITARVFPSAKNFWIGLVFGGTFLLLTGLTAWEFYTTEITTGQIIRSVLTLAVQGLLLWFWFETKYAIIEGSILTYRSGPLHGQIDIHSITRVKLKERLWSGLRPALGLHGLVIYYNKWDEIYLSPADKEAFVKALQEVNPQIVVE</sequence>
<protein>
    <recommendedName>
        <fullName evidence="2">Uncharacterized protein YyaB-like PH domain-containing protein</fullName>
    </recommendedName>
</protein>
<evidence type="ECO:0000313" key="4">
    <source>
        <dbReference type="Proteomes" id="UP001501844"/>
    </source>
</evidence>
<evidence type="ECO:0000259" key="2">
    <source>
        <dbReference type="Pfam" id="PF06713"/>
    </source>
</evidence>
<dbReference type="Pfam" id="PF06713">
    <property type="entry name" value="bPH_4"/>
    <property type="match status" value="1"/>
</dbReference>
<feature type="domain" description="Uncharacterized protein YyaB-like PH" evidence="2">
    <location>
        <begin position="64"/>
        <end position="140"/>
    </location>
</feature>
<proteinExistence type="predicted"/>
<reference evidence="4" key="1">
    <citation type="journal article" date="2019" name="Int. J. Syst. Evol. Microbiol.">
        <title>The Global Catalogue of Microorganisms (GCM) 10K type strain sequencing project: providing services to taxonomists for standard genome sequencing and annotation.</title>
        <authorList>
            <consortium name="The Broad Institute Genomics Platform"/>
            <consortium name="The Broad Institute Genome Sequencing Center for Infectious Disease"/>
            <person name="Wu L."/>
            <person name="Ma J."/>
        </authorList>
    </citation>
    <scope>NUCLEOTIDE SEQUENCE [LARGE SCALE GENOMIC DNA]</scope>
    <source>
        <strain evidence="4">JCM 17917</strain>
    </source>
</reference>
<accession>A0ABP8FQ60</accession>
<keyword evidence="4" id="KW-1185">Reference proteome</keyword>
<dbReference type="Proteomes" id="UP001501844">
    <property type="component" value="Unassembled WGS sequence"/>
</dbReference>
<evidence type="ECO:0000256" key="1">
    <source>
        <dbReference type="SAM" id="Phobius"/>
    </source>
</evidence>
<dbReference type="EMBL" id="BAABGX010000002">
    <property type="protein sequence ID" value="GAA4308741.1"/>
    <property type="molecule type" value="Genomic_DNA"/>
</dbReference>
<gene>
    <name evidence="3" type="ORF">GCM10023183_25560</name>
</gene>
<organism evidence="3 4">
    <name type="scientific">Nibribacter koreensis</name>
    <dbReference type="NCBI Taxonomy" id="1084519"/>
    <lineage>
        <taxon>Bacteria</taxon>
        <taxon>Pseudomonadati</taxon>
        <taxon>Bacteroidota</taxon>
        <taxon>Cytophagia</taxon>
        <taxon>Cytophagales</taxon>
        <taxon>Hymenobacteraceae</taxon>
        <taxon>Nibribacter</taxon>
    </lineage>
</organism>
<dbReference type="InterPro" id="IPR009589">
    <property type="entry name" value="PH_YyaB-like"/>
</dbReference>
<keyword evidence="1" id="KW-1133">Transmembrane helix</keyword>